<reference evidence="2" key="1">
    <citation type="submission" date="2014-01" db="EMBL/GenBank/DDBJ databases">
        <authorList>
            <person name="Brown-Elliot B."/>
            <person name="Wallace R."/>
            <person name="Lenaerts A."/>
            <person name="Ordway D."/>
            <person name="DeGroote M.A."/>
            <person name="Parker T."/>
            <person name="Sizemore C."/>
            <person name="Tallon L.J."/>
            <person name="Sadzewicz L.K."/>
            <person name="Sengamalay N."/>
            <person name="Fraser C.M."/>
            <person name="Hine E."/>
            <person name="Shefchek K.A."/>
            <person name="Das S.P."/>
            <person name="Tettelin H."/>
        </authorList>
    </citation>
    <scope>NUCLEOTIDE SEQUENCE [LARGE SCALE GENOMIC DNA]</scope>
    <source>
        <strain evidence="2">4042</strain>
    </source>
</reference>
<organism evidence="2">
    <name type="scientific">Mycobacterium xenopi 4042</name>
    <dbReference type="NCBI Taxonomy" id="1299334"/>
    <lineage>
        <taxon>Bacteria</taxon>
        <taxon>Bacillati</taxon>
        <taxon>Actinomycetota</taxon>
        <taxon>Actinomycetes</taxon>
        <taxon>Mycobacteriales</taxon>
        <taxon>Mycobacteriaceae</taxon>
        <taxon>Mycobacterium</taxon>
    </lineage>
</organism>
<evidence type="ECO:0000313" key="2">
    <source>
        <dbReference type="EMBL" id="EUA24111.1"/>
    </source>
</evidence>
<proteinExistence type="predicted"/>
<comment type="caution">
    <text evidence="2">The sequence shown here is derived from an EMBL/GenBank/DDBJ whole genome shotgun (WGS) entry which is preliminary data.</text>
</comment>
<feature type="region of interest" description="Disordered" evidence="1">
    <location>
        <begin position="83"/>
        <end position="103"/>
    </location>
</feature>
<accession>X7ZYI4</accession>
<feature type="compositionally biased region" description="Basic residues" evidence="1">
    <location>
        <begin position="94"/>
        <end position="103"/>
    </location>
</feature>
<dbReference type="PATRIC" id="fig|1299334.3.peg.6813"/>
<dbReference type="EMBL" id="JAOB01000066">
    <property type="protein sequence ID" value="EUA24111.1"/>
    <property type="molecule type" value="Genomic_DNA"/>
</dbReference>
<name>X7ZYI4_MYCXE</name>
<gene>
    <name evidence="2" type="ORF">I553_3656</name>
</gene>
<sequence>MSKRAAGVSAHVGIAVFDRDAQRIPGGGLFDLRLGRSVGMAQRPVNQLVHIAQLLLGKTLRRSNIGQCRRRIRTGQIAEDKMRRSCSCAASPRDRRRRRARAR</sequence>
<dbReference type="AlphaFoldDB" id="X7ZYI4"/>
<protein>
    <submittedName>
        <fullName evidence="2">Uncharacterized protein</fullName>
    </submittedName>
</protein>
<evidence type="ECO:0000256" key="1">
    <source>
        <dbReference type="SAM" id="MobiDB-lite"/>
    </source>
</evidence>